<dbReference type="InterPro" id="IPR027417">
    <property type="entry name" value="P-loop_NTPase"/>
</dbReference>
<reference evidence="9 10" key="1">
    <citation type="journal article" date="2013" name="Genome Announc.">
        <title>Genome Sequence of Staphylococcus massiliensis Strain S46, Isolated from the Surface of Healthy Human Skin.</title>
        <authorList>
            <person name="Srivastav R."/>
            <person name="Singh A."/>
            <person name="Jangir P.K."/>
            <person name="Kumari C."/>
            <person name="Muduli S."/>
            <person name="Sharma R."/>
        </authorList>
    </citation>
    <scope>NUCLEOTIDE SEQUENCE [LARGE SCALE GENOMIC DNA]</scope>
    <source>
        <strain evidence="9 10">S46</strain>
    </source>
</reference>
<dbReference type="Pfam" id="PF00005">
    <property type="entry name" value="ABC_tran"/>
    <property type="match status" value="1"/>
</dbReference>
<evidence type="ECO:0000313" key="10">
    <source>
        <dbReference type="Proteomes" id="UP000009885"/>
    </source>
</evidence>
<dbReference type="InterPro" id="IPR003439">
    <property type="entry name" value="ABC_transporter-like_ATP-bd"/>
</dbReference>
<dbReference type="SUPFAM" id="SSF52540">
    <property type="entry name" value="P-loop containing nucleoside triphosphate hydrolases"/>
    <property type="match status" value="1"/>
</dbReference>
<dbReference type="GO" id="GO:0005886">
    <property type="term" value="C:plasma membrane"/>
    <property type="evidence" value="ECO:0007669"/>
    <property type="project" value="UniProtKB-SubCell"/>
</dbReference>
<keyword evidence="5" id="KW-0547">Nucleotide-binding</keyword>
<dbReference type="GO" id="GO:0005524">
    <property type="term" value="F:ATP binding"/>
    <property type="evidence" value="ECO:0007669"/>
    <property type="project" value="UniProtKB-KW"/>
</dbReference>
<dbReference type="STRING" id="1229783.C273_06488"/>
<keyword evidence="3" id="KW-0813">Transport</keyword>
<dbReference type="GO" id="GO:0016887">
    <property type="term" value="F:ATP hydrolysis activity"/>
    <property type="evidence" value="ECO:0007669"/>
    <property type="project" value="InterPro"/>
</dbReference>
<evidence type="ECO:0000256" key="2">
    <source>
        <dbReference type="ARBA" id="ARBA00005417"/>
    </source>
</evidence>
<dbReference type="FunFam" id="3.40.50.300:FF:000016">
    <property type="entry name" value="Oligopeptide ABC transporter ATP-binding component"/>
    <property type="match status" value="1"/>
</dbReference>
<evidence type="ECO:0000256" key="3">
    <source>
        <dbReference type="ARBA" id="ARBA00022448"/>
    </source>
</evidence>
<dbReference type="PANTHER" id="PTHR43297:SF2">
    <property type="entry name" value="DIPEPTIDE TRANSPORT ATP-BINDING PROTEIN DPPD"/>
    <property type="match status" value="1"/>
</dbReference>
<dbReference type="AlphaFoldDB" id="K9APY6"/>
<dbReference type="InterPro" id="IPR003593">
    <property type="entry name" value="AAA+_ATPase"/>
</dbReference>
<comment type="caution">
    <text evidence="9">The sequence shown here is derived from an EMBL/GenBank/DDBJ whole genome shotgun (WGS) entry which is preliminary data.</text>
</comment>
<evidence type="ECO:0000256" key="5">
    <source>
        <dbReference type="ARBA" id="ARBA00022741"/>
    </source>
</evidence>
<keyword evidence="10" id="KW-1185">Reference proteome</keyword>
<dbReference type="CDD" id="cd03257">
    <property type="entry name" value="ABC_NikE_OppD_transporters"/>
    <property type="match status" value="1"/>
</dbReference>
<dbReference type="InterPro" id="IPR050388">
    <property type="entry name" value="ABC_Ni/Peptide_Import"/>
</dbReference>
<evidence type="ECO:0000256" key="6">
    <source>
        <dbReference type="ARBA" id="ARBA00022840"/>
    </source>
</evidence>
<proteinExistence type="inferred from homology"/>
<accession>K9APY6</accession>
<dbReference type="eggNOG" id="COG0444">
    <property type="taxonomic scope" value="Bacteria"/>
</dbReference>
<evidence type="ECO:0000313" key="9">
    <source>
        <dbReference type="EMBL" id="EKU48086.1"/>
    </source>
</evidence>
<dbReference type="SMART" id="SM00382">
    <property type="entry name" value="AAA"/>
    <property type="match status" value="1"/>
</dbReference>
<organism evidence="9 10">
    <name type="scientific">Staphylococcus massiliensis S46</name>
    <dbReference type="NCBI Taxonomy" id="1229783"/>
    <lineage>
        <taxon>Bacteria</taxon>
        <taxon>Bacillati</taxon>
        <taxon>Bacillota</taxon>
        <taxon>Bacilli</taxon>
        <taxon>Bacillales</taxon>
        <taxon>Staphylococcaceae</taxon>
        <taxon>Staphylococcus</taxon>
    </lineage>
</organism>
<evidence type="ECO:0000259" key="8">
    <source>
        <dbReference type="PROSITE" id="PS50893"/>
    </source>
</evidence>
<gene>
    <name evidence="9" type="ORF">C273_06488</name>
</gene>
<evidence type="ECO:0000256" key="4">
    <source>
        <dbReference type="ARBA" id="ARBA00022475"/>
    </source>
</evidence>
<dbReference type="PROSITE" id="PS00211">
    <property type="entry name" value="ABC_TRANSPORTER_1"/>
    <property type="match status" value="1"/>
</dbReference>
<dbReference type="Gene3D" id="3.40.50.300">
    <property type="entry name" value="P-loop containing nucleotide triphosphate hydrolases"/>
    <property type="match status" value="1"/>
</dbReference>
<evidence type="ECO:0000256" key="7">
    <source>
        <dbReference type="ARBA" id="ARBA00023136"/>
    </source>
</evidence>
<comment type="subcellular location">
    <subcellularLocation>
        <location evidence="1">Cell membrane</location>
        <topology evidence="1">Peripheral membrane protein</topology>
    </subcellularLocation>
</comment>
<comment type="similarity">
    <text evidence="2">Belongs to the ABC transporter superfamily.</text>
</comment>
<dbReference type="PATRIC" id="fig|1229783.3.peg.1311"/>
<dbReference type="InterPro" id="IPR017871">
    <property type="entry name" value="ABC_transporter-like_CS"/>
</dbReference>
<dbReference type="PROSITE" id="PS50893">
    <property type="entry name" value="ABC_TRANSPORTER_2"/>
    <property type="match status" value="1"/>
</dbReference>
<dbReference type="Proteomes" id="UP000009885">
    <property type="component" value="Unassembled WGS sequence"/>
</dbReference>
<keyword evidence="4" id="KW-1003">Cell membrane</keyword>
<dbReference type="PANTHER" id="PTHR43297">
    <property type="entry name" value="OLIGOPEPTIDE TRANSPORT ATP-BINDING PROTEIN APPD"/>
    <property type="match status" value="1"/>
</dbReference>
<keyword evidence="7" id="KW-0472">Membrane</keyword>
<evidence type="ECO:0000256" key="1">
    <source>
        <dbReference type="ARBA" id="ARBA00004202"/>
    </source>
</evidence>
<dbReference type="EMBL" id="AMSQ01000008">
    <property type="protein sequence ID" value="EKU48086.1"/>
    <property type="molecule type" value="Genomic_DNA"/>
</dbReference>
<keyword evidence="6 9" id="KW-0067">ATP-binding</keyword>
<name>K9APY6_9STAP</name>
<feature type="domain" description="ABC transporter" evidence="8">
    <location>
        <begin position="8"/>
        <end position="253"/>
    </location>
</feature>
<protein>
    <submittedName>
        <fullName evidence="9">Oligopeptide ABC transporter ATP-binding protein OppD</fullName>
    </submittedName>
</protein>
<sequence length="253" mass="28518">MEKYLLEVKKLNVKFNLDNGVVHAVRDVSFNLKEGEVLAIVGESGSGKSVLTKSLTNLLPPKITEITSEYSRLNGKDLAKLNSREMQEIRGNEISMIFQDPMTSLNPTMKVGKQIMEQLVIKKKMSKFLAKEKTIKMLEVVGIPNASRRFNYYPHQFSGGQRQRIVVAMSLILEPKIIIADEPTTALDVSVQAQVLELFKKLKQEFKTSIIFITHDLGVVANIADRVAVMYAGEIIERGTVDEIFYNSKHPYT</sequence>